<accession>A0A7S2BG61</accession>
<organism evidence="5">
    <name type="scientific">Florenciella parvula</name>
    <dbReference type="NCBI Taxonomy" id="236787"/>
    <lineage>
        <taxon>Eukaryota</taxon>
        <taxon>Sar</taxon>
        <taxon>Stramenopiles</taxon>
        <taxon>Ochrophyta</taxon>
        <taxon>Dictyochophyceae</taxon>
        <taxon>Florenciellales</taxon>
        <taxon>Florenciella</taxon>
    </lineage>
</organism>
<dbReference type="PANTHER" id="PTHR11001:SF2">
    <property type="entry name" value="MITOCHONDRIAL FISSION PROCESS PROTEIN 1"/>
    <property type="match status" value="1"/>
</dbReference>
<feature type="compositionally biased region" description="Low complexity" evidence="4">
    <location>
        <begin position="14"/>
        <end position="44"/>
    </location>
</feature>
<dbReference type="PANTHER" id="PTHR11001">
    <property type="entry name" value="MITOCHONDRIAL FISSION PROCESS PROTEIN 1"/>
    <property type="match status" value="1"/>
</dbReference>
<gene>
    <name evidence="5" type="ORF">FPAR1323_LOCUS3908</name>
</gene>
<dbReference type="EMBL" id="HBGT01007206">
    <property type="protein sequence ID" value="CAD9396037.1"/>
    <property type="molecule type" value="Transcribed_RNA"/>
</dbReference>
<evidence type="ECO:0000256" key="4">
    <source>
        <dbReference type="SAM" id="MobiDB-lite"/>
    </source>
</evidence>
<dbReference type="Pfam" id="PF10558">
    <property type="entry name" value="MTP18"/>
    <property type="match status" value="1"/>
</dbReference>
<evidence type="ECO:0000256" key="2">
    <source>
        <dbReference type="ARBA" id="ARBA00017835"/>
    </source>
</evidence>
<evidence type="ECO:0000313" key="5">
    <source>
        <dbReference type="EMBL" id="CAD9396037.1"/>
    </source>
</evidence>
<reference evidence="5" key="1">
    <citation type="submission" date="2021-01" db="EMBL/GenBank/DDBJ databases">
        <authorList>
            <person name="Corre E."/>
            <person name="Pelletier E."/>
            <person name="Niang G."/>
            <person name="Scheremetjew M."/>
            <person name="Finn R."/>
            <person name="Kale V."/>
            <person name="Holt S."/>
            <person name="Cochrane G."/>
            <person name="Meng A."/>
            <person name="Brown T."/>
            <person name="Cohen L."/>
        </authorList>
    </citation>
    <scope>NUCLEOTIDE SEQUENCE</scope>
    <source>
        <strain evidence="5">RCC1693</strain>
    </source>
</reference>
<protein>
    <recommendedName>
        <fullName evidence="2">Mitochondrial fission process protein 1</fullName>
    </recommendedName>
    <alternativeName>
        <fullName evidence="3">Mitochondrial 18 kDa protein</fullName>
    </alternativeName>
</protein>
<evidence type="ECO:0000256" key="3">
    <source>
        <dbReference type="ARBA" id="ARBA00029631"/>
    </source>
</evidence>
<proteinExistence type="inferred from homology"/>
<comment type="similarity">
    <text evidence="1">Belongs to the MTFP1 family.</text>
</comment>
<name>A0A7S2BG61_9STRA</name>
<feature type="region of interest" description="Disordered" evidence="4">
    <location>
        <begin position="1"/>
        <end position="44"/>
    </location>
</feature>
<dbReference type="GO" id="GO:0005739">
    <property type="term" value="C:mitochondrion"/>
    <property type="evidence" value="ECO:0007669"/>
    <property type="project" value="TreeGrafter"/>
</dbReference>
<dbReference type="AlphaFoldDB" id="A0A7S2BG61"/>
<sequence>MSKPGAPTLYPNLSKSPPASAAPPSSSSSSSEPATPLAAPVAAGSAAPESHDMWRDSLLRYMGYANEVGEAFRYQAPGMVIPSYLVAFGYVCGDARDKGLRASNAGRSGVYAAADCFVWQSLASVAIPGLLINQVVAWSRKGLAHVEAMKTPPVALPKPVVKWTPTALGLCAIPLIIRPIDHGVDFLLDSTTRRVWGRPV</sequence>
<dbReference type="GO" id="GO:0000266">
    <property type="term" value="P:mitochondrial fission"/>
    <property type="evidence" value="ECO:0007669"/>
    <property type="project" value="TreeGrafter"/>
</dbReference>
<evidence type="ECO:0000256" key="1">
    <source>
        <dbReference type="ARBA" id="ARBA00009224"/>
    </source>
</evidence>
<dbReference type="InterPro" id="IPR019560">
    <property type="entry name" value="Mitochondrial_18_kDa_protein"/>
</dbReference>